<sequence>MIPKQKKAFFSAIGYLPFQKRLESGIIEQNRQIKID</sequence>
<gene>
    <name evidence="1" type="ORF">AJ85_06040</name>
</gene>
<comment type="caution">
    <text evidence="1">The sequence shown here is derived from an EMBL/GenBank/DDBJ whole genome shotgun (WGS) entry which is preliminary data.</text>
</comment>
<evidence type="ECO:0000313" key="1">
    <source>
        <dbReference type="EMBL" id="THG91303.1"/>
    </source>
</evidence>
<evidence type="ECO:0000313" key="2">
    <source>
        <dbReference type="Proteomes" id="UP000297014"/>
    </source>
</evidence>
<dbReference type="AlphaFoldDB" id="A0A4S4K141"/>
<organism evidence="1 2">
    <name type="scientific">Alkalihalobacillus alcalophilus ATCC 27647 = CGMCC 1.3604</name>
    <dbReference type="NCBI Taxonomy" id="1218173"/>
    <lineage>
        <taxon>Bacteria</taxon>
        <taxon>Bacillati</taxon>
        <taxon>Bacillota</taxon>
        <taxon>Bacilli</taxon>
        <taxon>Bacillales</taxon>
        <taxon>Bacillaceae</taxon>
        <taxon>Alkalihalobacillus</taxon>
    </lineage>
</organism>
<accession>A0A4S4K141</accession>
<proteinExistence type="predicted"/>
<dbReference type="EMBL" id="JALP01000079">
    <property type="protein sequence ID" value="THG91303.1"/>
    <property type="molecule type" value="Genomic_DNA"/>
</dbReference>
<dbReference type="Proteomes" id="UP000297014">
    <property type="component" value="Unassembled WGS sequence"/>
</dbReference>
<protein>
    <submittedName>
        <fullName evidence="1">Uncharacterized protein</fullName>
    </submittedName>
</protein>
<reference evidence="1 2" key="1">
    <citation type="submission" date="2014-01" db="EMBL/GenBank/DDBJ databases">
        <title>Draft genome sequencing of Bacillus alcalophilus CGMCC 1.3604.</title>
        <authorList>
            <person name="Yang J."/>
            <person name="Diao L."/>
            <person name="Yang S."/>
        </authorList>
    </citation>
    <scope>NUCLEOTIDE SEQUENCE [LARGE SCALE GENOMIC DNA]</scope>
    <source>
        <strain evidence="1 2">CGMCC 1.3604</strain>
    </source>
</reference>
<name>A0A4S4K141_ALKAL</name>